<dbReference type="Gene3D" id="3.90.930.1">
    <property type="match status" value="1"/>
</dbReference>
<dbReference type="STRING" id="333140.AWW68_11860"/>
<keyword evidence="2" id="KW-1185">Reference proteome</keyword>
<reference evidence="1 2" key="1">
    <citation type="submission" date="2016-01" db="EMBL/GenBank/DDBJ databases">
        <title>Genome sequencing of Roseivirga spongicola UST030701-084.</title>
        <authorList>
            <person name="Selvaratnam C."/>
            <person name="Thevarajoo S."/>
            <person name="Goh K.M."/>
            <person name="Ee R."/>
            <person name="Chan K.-G."/>
            <person name="Chong C.S."/>
        </authorList>
    </citation>
    <scope>NUCLEOTIDE SEQUENCE [LARGE SCALE GENOMIC DNA]</scope>
    <source>
        <strain evidence="1 2">UST030701-084</strain>
    </source>
</reference>
<protein>
    <recommendedName>
        <fullName evidence="3">Sugar-binding protein</fullName>
    </recommendedName>
</protein>
<proteinExistence type="predicted"/>
<evidence type="ECO:0000313" key="2">
    <source>
        <dbReference type="Proteomes" id="UP000075606"/>
    </source>
</evidence>
<gene>
    <name evidence="1" type="ORF">AWW68_11860</name>
</gene>
<organism evidence="1 2">
    <name type="scientific">Roseivirga spongicola</name>
    <dbReference type="NCBI Taxonomy" id="333140"/>
    <lineage>
        <taxon>Bacteria</taxon>
        <taxon>Pseudomonadati</taxon>
        <taxon>Bacteroidota</taxon>
        <taxon>Cytophagia</taxon>
        <taxon>Cytophagales</taxon>
        <taxon>Roseivirgaceae</taxon>
        <taxon>Roseivirga</taxon>
    </lineage>
</organism>
<name>A0A150X3T3_9BACT</name>
<dbReference type="EMBL" id="LRPC01000028">
    <property type="protein sequence ID" value="KYG73391.1"/>
    <property type="molecule type" value="Genomic_DNA"/>
</dbReference>
<evidence type="ECO:0000313" key="1">
    <source>
        <dbReference type="EMBL" id="KYG73391.1"/>
    </source>
</evidence>
<dbReference type="AlphaFoldDB" id="A0A150X3T3"/>
<comment type="caution">
    <text evidence="1">The sequence shown here is derived from an EMBL/GenBank/DDBJ whole genome shotgun (WGS) entry which is preliminary data.</text>
</comment>
<accession>A0A150X3T3</accession>
<dbReference type="Proteomes" id="UP000075606">
    <property type="component" value="Unassembled WGS sequence"/>
</dbReference>
<sequence length="336" mass="39979">MLFFFMAIPCWVWSQLPSFESSHLQNIWVDKSLKGSPEQFSILEYNYDPEAARLAKSAITKHYFYSSGKLVKIEFRKSGTPEITYEYDTRGRIIEQIRKGDFESIPRIAYHYDDNSLLSEEVIYRLTGTVHSKTRLRYNDKMKLVAKEEFQGIDRLTRYWLYHYNEQDDLVSEEYFDLASTPSSNINYKAVKSTSRTKLVHEYDTAFQPRRIQTYKNDLLVTSTRFHYAPDSVVKETTYFQSAEWPSEKHVEINHDSARVLIKGFYKTGDTTSFRSRFKEIYVDNDLIEYESRTLRGTYVDRYATFYEYDHKGNWIKKTTYSNGITIKVEERKIRY</sequence>
<evidence type="ECO:0008006" key="3">
    <source>
        <dbReference type="Google" id="ProtNLM"/>
    </source>
</evidence>